<dbReference type="Ensembl" id="ENSCINT00000036924.1">
    <property type="protein sequence ID" value="ENSCINP00000036188.1"/>
    <property type="gene ID" value="ENSCING00000021436.1"/>
</dbReference>
<reference evidence="2" key="2">
    <citation type="journal article" date="2008" name="Genome Biol.">
        <title>Improved genome assembly and evidence-based global gene model set for the chordate Ciona intestinalis: new insight into intron and operon populations.</title>
        <authorList>
            <person name="Satou Y."/>
            <person name="Mineta K."/>
            <person name="Ogasawara M."/>
            <person name="Sasakura Y."/>
            <person name="Shoguchi E."/>
            <person name="Ueno K."/>
            <person name="Yamada L."/>
            <person name="Matsumoto J."/>
            <person name="Wasserscheid J."/>
            <person name="Dewar K."/>
            <person name="Wiley G.B."/>
            <person name="Macmil S.L."/>
            <person name="Roe B.A."/>
            <person name="Zeller R.W."/>
            <person name="Hastings K.E."/>
            <person name="Lemaire P."/>
            <person name="Lindquist E."/>
            <person name="Endo T."/>
            <person name="Hotta K."/>
            <person name="Inaba K."/>
        </authorList>
    </citation>
    <scope>NUCLEOTIDE SEQUENCE [LARGE SCALE GENOMIC DNA]</scope>
    <source>
        <strain evidence="2">wild type</strain>
    </source>
</reference>
<feature type="domain" description="ASCC3-like N-terminal" evidence="1">
    <location>
        <begin position="48"/>
        <end position="146"/>
    </location>
</feature>
<name>H2Y2Q3_CIOIN</name>
<dbReference type="InParanoid" id="H2Y2Q3"/>
<accession>H2Y2Q3</accession>
<reference evidence="2" key="4">
    <citation type="submission" date="2025-09" db="UniProtKB">
        <authorList>
            <consortium name="Ensembl"/>
        </authorList>
    </citation>
    <scope>IDENTIFICATION</scope>
</reference>
<dbReference type="HOGENOM" id="CLU_1269404_0_0_1"/>
<reference evidence="2" key="3">
    <citation type="submission" date="2025-08" db="UniProtKB">
        <authorList>
            <consortium name="Ensembl"/>
        </authorList>
    </citation>
    <scope>IDENTIFICATION</scope>
</reference>
<evidence type="ECO:0000259" key="1">
    <source>
        <dbReference type="Pfam" id="PF26582"/>
    </source>
</evidence>
<evidence type="ECO:0000313" key="2">
    <source>
        <dbReference type="Ensembl" id="ENSCINP00000036188.1"/>
    </source>
</evidence>
<dbReference type="AlphaFoldDB" id="H2Y2Q3"/>
<sequence>MSDFPSFTATLRSFGSISKQTGQLNLNKRSVHGECDVWKELQAIVQVKCKEKRKLNELKASLRELLELASDIVGGEEDIKSKHLAATQVFFILYKLDEVDTKTLQEVRHTIGRVDLKSLNKHHQVVKTILDLTHDGVREQIEKLENDQSSNEFGRKIKFSSDLPVMEISYDFDRKDRTNGVDIAETFRQKHKDLTRPNSVAQLKTENRVSANTGLPWL</sequence>
<organism evidence="2 3">
    <name type="scientific">Ciona intestinalis</name>
    <name type="common">Transparent sea squirt</name>
    <name type="synonym">Ascidia intestinalis</name>
    <dbReference type="NCBI Taxonomy" id="7719"/>
    <lineage>
        <taxon>Eukaryota</taxon>
        <taxon>Metazoa</taxon>
        <taxon>Chordata</taxon>
        <taxon>Tunicata</taxon>
        <taxon>Ascidiacea</taxon>
        <taxon>Phlebobranchia</taxon>
        <taxon>Cionidae</taxon>
        <taxon>Ciona</taxon>
    </lineage>
</organism>
<dbReference type="EMBL" id="EAAA01000867">
    <property type="status" value="NOT_ANNOTATED_CDS"/>
    <property type="molecule type" value="Genomic_DNA"/>
</dbReference>
<evidence type="ECO:0000313" key="3">
    <source>
        <dbReference type="Proteomes" id="UP000008144"/>
    </source>
</evidence>
<keyword evidence="3" id="KW-1185">Reference proteome</keyword>
<reference evidence="3" key="1">
    <citation type="journal article" date="2002" name="Science">
        <title>The draft genome of Ciona intestinalis: insights into chordate and vertebrate origins.</title>
        <authorList>
            <person name="Dehal P."/>
            <person name="Satou Y."/>
            <person name="Campbell R.K."/>
            <person name="Chapman J."/>
            <person name="Degnan B."/>
            <person name="De Tomaso A."/>
            <person name="Davidson B."/>
            <person name="Di Gregorio A."/>
            <person name="Gelpke M."/>
            <person name="Goodstein D.M."/>
            <person name="Harafuji N."/>
            <person name="Hastings K.E."/>
            <person name="Ho I."/>
            <person name="Hotta K."/>
            <person name="Huang W."/>
            <person name="Kawashima T."/>
            <person name="Lemaire P."/>
            <person name="Martinez D."/>
            <person name="Meinertzhagen I.A."/>
            <person name="Necula S."/>
            <person name="Nonaka M."/>
            <person name="Putnam N."/>
            <person name="Rash S."/>
            <person name="Saiga H."/>
            <person name="Satake M."/>
            <person name="Terry A."/>
            <person name="Yamada L."/>
            <person name="Wang H.G."/>
            <person name="Awazu S."/>
            <person name="Azumi K."/>
            <person name="Boore J."/>
            <person name="Branno M."/>
            <person name="Chin-Bow S."/>
            <person name="DeSantis R."/>
            <person name="Doyle S."/>
            <person name="Francino P."/>
            <person name="Keys D.N."/>
            <person name="Haga S."/>
            <person name="Hayashi H."/>
            <person name="Hino K."/>
            <person name="Imai K.S."/>
            <person name="Inaba K."/>
            <person name="Kano S."/>
            <person name="Kobayashi K."/>
            <person name="Kobayashi M."/>
            <person name="Lee B.I."/>
            <person name="Makabe K.W."/>
            <person name="Manohar C."/>
            <person name="Matassi G."/>
            <person name="Medina M."/>
            <person name="Mochizuki Y."/>
            <person name="Mount S."/>
            <person name="Morishita T."/>
            <person name="Miura S."/>
            <person name="Nakayama A."/>
            <person name="Nishizaka S."/>
            <person name="Nomoto H."/>
            <person name="Ohta F."/>
            <person name="Oishi K."/>
            <person name="Rigoutsos I."/>
            <person name="Sano M."/>
            <person name="Sasaki A."/>
            <person name="Sasakura Y."/>
            <person name="Shoguchi E."/>
            <person name="Shin-i T."/>
            <person name="Spagnuolo A."/>
            <person name="Stainier D."/>
            <person name="Suzuki M.M."/>
            <person name="Tassy O."/>
            <person name="Takatori N."/>
            <person name="Tokuoka M."/>
            <person name="Yagi K."/>
            <person name="Yoshizaki F."/>
            <person name="Wada S."/>
            <person name="Zhang C."/>
            <person name="Hyatt P.D."/>
            <person name="Larimer F."/>
            <person name="Detter C."/>
            <person name="Doggett N."/>
            <person name="Glavina T."/>
            <person name="Hawkins T."/>
            <person name="Richardson P."/>
            <person name="Lucas S."/>
            <person name="Kohara Y."/>
            <person name="Levine M."/>
            <person name="Satoh N."/>
            <person name="Rokhsar D.S."/>
        </authorList>
    </citation>
    <scope>NUCLEOTIDE SEQUENCE [LARGE SCALE GENOMIC DNA]</scope>
</reference>
<proteinExistence type="predicted"/>
<dbReference type="InterPro" id="IPR058856">
    <property type="entry name" value="ASCC3_N"/>
</dbReference>
<dbReference type="Proteomes" id="UP000008144">
    <property type="component" value="Chromosome 12"/>
</dbReference>
<protein>
    <recommendedName>
        <fullName evidence="1">ASCC3-like N-terminal domain-containing protein</fullName>
    </recommendedName>
</protein>
<dbReference type="Pfam" id="PF26582">
    <property type="entry name" value="ASCC3_N"/>
    <property type="match status" value="1"/>
</dbReference>